<dbReference type="Proteomes" id="UP000029737">
    <property type="component" value="Unassembled WGS sequence"/>
</dbReference>
<evidence type="ECO:0000256" key="2">
    <source>
        <dbReference type="SAM" id="MobiDB-lite"/>
    </source>
</evidence>
<dbReference type="Pfam" id="PF03780">
    <property type="entry name" value="Asp23"/>
    <property type="match status" value="1"/>
</dbReference>
<evidence type="ECO:0000313" key="5">
    <source>
        <dbReference type="Proteomes" id="UP000029737"/>
    </source>
</evidence>
<dbReference type="EMBL" id="CP022752">
    <property type="protein sequence ID" value="ASU80831.1"/>
    <property type="molecule type" value="Genomic_DNA"/>
</dbReference>
<feature type="compositionally biased region" description="Acidic residues" evidence="2">
    <location>
        <begin position="1"/>
        <end position="10"/>
    </location>
</feature>
<name>A0A099D1P2_9ACTN</name>
<evidence type="ECO:0000313" key="6">
    <source>
        <dbReference type="Proteomes" id="UP000215043"/>
    </source>
</evidence>
<dbReference type="EMBL" id="JPMV01000036">
    <property type="protein sequence ID" value="KGI80093.1"/>
    <property type="molecule type" value="Genomic_DNA"/>
</dbReference>
<dbReference type="HOGENOM" id="CLU_113198_1_0_11"/>
<sequence>MAQDDTEPAEDSSKQPVRAEVPEGEPSWGRTSIEPSVVQKIAASAAREVPGVHAMGGGVSRAFGALRERVPGGGTSTVSGVRVEVGERQAAVDLDVVVEYGLSIVDVTRGVRRHVVDSVERMTGLEVLEVNIDVDDVRLPSEEDETESAPSRVE</sequence>
<evidence type="ECO:0000313" key="4">
    <source>
        <dbReference type="EMBL" id="KGI80093.1"/>
    </source>
</evidence>
<dbReference type="OrthoDB" id="9808942at2"/>
<accession>A0A099D1P2</accession>
<dbReference type="AlphaFoldDB" id="A0A099D1P2"/>
<reference evidence="3 6" key="2">
    <citation type="submission" date="2017-08" db="EMBL/GenBank/DDBJ databases">
        <title>The complete genome sequence of moderately halophilic actinomycete Actinopolyspora erythraea YIM 90600, the producer of novel erythromycin, novel actinopolysporins A-C and tubercidin.</title>
        <authorList>
            <person name="Yin M."/>
            <person name="Tang S."/>
        </authorList>
    </citation>
    <scope>NUCLEOTIDE SEQUENCE [LARGE SCALE GENOMIC DNA]</scope>
    <source>
        <strain evidence="3 6">YIM 90600</strain>
    </source>
</reference>
<feature type="region of interest" description="Disordered" evidence="2">
    <location>
        <begin position="1"/>
        <end position="34"/>
    </location>
</feature>
<proteinExistence type="inferred from homology"/>
<dbReference type="KEGG" id="aey:CDG81_04540"/>
<gene>
    <name evidence="3" type="ORF">CDG81_04540</name>
    <name evidence="4" type="ORF">IL38_19520</name>
</gene>
<dbReference type="PANTHER" id="PTHR34297:SF3">
    <property type="entry name" value="ALKALINE SHOCK PROTEIN 23"/>
    <property type="match status" value="1"/>
</dbReference>
<evidence type="ECO:0000256" key="1">
    <source>
        <dbReference type="ARBA" id="ARBA00005721"/>
    </source>
</evidence>
<dbReference type="Proteomes" id="UP000215043">
    <property type="component" value="Chromosome"/>
</dbReference>
<dbReference type="PANTHER" id="PTHR34297">
    <property type="entry name" value="HYPOTHETICAL CYTOSOLIC PROTEIN-RELATED"/>
    <property type="match status" value="1"/>
</dbReference>
<evidence type="ECO:0000313" key="3">
    <source>
        <dbReference type="EMBL" id="ASU80831.1"/>
    </source>
</evidence>
<keyword evidence="5" id="KW-1185">Reference proteome</keyword>
<protein>
    <submittedName>
        <fullName evidence="3">Asp23/Gls24 family envelope stress response protein</fullName>
    </submittedName>
</protein>
<dbReference type="InterPro" id="IPR005531">
    <property type="entry name" value="Asp23"/>
</dbReference>
<reference evidence="4 5" key="1">
    <citation type="journal article" date="2014" name="PLoS ONE">
        <title>Identification and Characterization of a New Erythromycin Biosynthetic Gene Cluster in Actinopolyspora erythraea YIM90600, a Novel Erythronolide-Producing Halophilic Actinomycete Isolated from Salt Field.</title>
        <authorList>
            <person name="Chen D."/>
            <person name="Feng J."/>
            <person name="Huang L."/>
            <person name="Zhang Q."/>
            <person name="Wu J."/>
            <person name="Zhu X."/>
            <person name="Duan Y."/>
            <person name="Xu Z."/>
        </authorList>
    </citation>
    <scope>NUCLEOTIDE SEQUENCE [LARGE SCALE GENOMIC DNA]</scope>
    <source>
        <strain evidence="4 5">YIM90600</strain>
    </source>
</reference>
<organism evidence="3 6">
    <name type="scientific">Actinopolyspora erythraea</name>
    <dbReference type="NCBI Taxonomy" id="414996"/>
    <lineage>
        <taxon>Bacteria</taxon>
        <taxon>Bacillati</taxon>
        <taxon>Actinomycetota</taxon>
        <taxon>Actinomycetes</taxon>
        <taxon>Actinopolysporales</taxon>
        <taxon>Actinopolysporaceae</taxon>
        <taxon>Actinopolyspora</taxon>
    </lineage>
</organism>
<dbReference type="eggNOG" id="COG1302">
    <property type="taxonomic scope" value="Bacteria"/>
</dbReference>
<dbReference type="RefSeq" id="WP_043577529.1">
    <property type="nucleotide sequence ID" value="NZ_CP022752.1"/>
</dbReference>
<comment type="similarity">
    <text evidence="1">Belongs to the asp23 family.</text>
</comment>